<dbReference type="Gene3D" id="3.10.610.10">
    <property type="entry name" value="GSPII I/J protein-like"/>
    <property type="match status" value="1"/>
</dbReference>
<protein>
    <recommendedName>
        <fullName evidence="3">Type II secretion system protein J</fullName>
    </recommendedName>
</protein>
<evidence type="ECO:0000256" key="4">
    <source>
        <dbReference type="ARBA" id="ARBA00022475"/>
    </source>
</evidence>
<evidence type="ECO:0000313" key="11">
    <source>
        <dbReference type="EMBL" id="OIR05877.1"/>
    </source>
</evidence>
<feature type="transmembrane region" description="Helical" evidence="10">
    <location>
        <begin position="12"/>
        <end position="32"/>
    </location>
</feature>
<dbReference type="Gene3D" id="2.10.70.20">
    <property type="entry name" value="gspk-gspi-gspj complex like domains"/>
    <property type="match status" value="1"/>
</dbReference>
<dbReference type="AlphaFoldDB" id="A0A1J5SP86"/>
<dbReference type="PANTHER" id="PTHR39583:SF2">
    <property type="entry name" value="TYPE II SECRETION SYSTEM PROTEIN J"/>
    <property type="match status" value="1"/>
</dbReference>
<dbReference type="SUPFAM" id="SSF54523">
    <property type="entry name" value="Pili subunits"/>
    <property type="match status" value="2"/>
</dbReference>
<evidence type="ECO:0000256" key="10">
    <source>
        <dbReference type="SAM" id="Phobius"/>
    </source>
</evidence>
<dbReference type="Pfam" id="PF11612">
    <property type="entry name" value="T2SSJ"/>
    <property type="match status" value="1"/>
</dbReference>
<keyword evidence="5" id="KW-0488">Methylation</keyword>
<evidence type="ECO:0000256" key="8">
    <source>
        <dbReference type="ARBA" id="ARBA00022989"/>
    </source>
</evidence>
<evidence type="ECO:0000256" key="6">
    <source>
        <dbReference type="ARBA" id="ARBA00022519"/>
    </source>
</evidence>
<organism evidence="11">
    <name type="scientific">mine drainage metagenome</name>
    <dbReference type="NCBI Taxonomy" id="410659"/>
    <lineage>
        <taxon>unclassified sequences</taxon>
        <taxon>metagenomes</taxon>
        <taxon>ecological metagenomes</taxon>
    </lineage>
</organism>
<sequence>MSIRSIKGFTLIELLVAMFVFAILAVTAYRGLNAVTQTRAHLDQETRKWQALERFFARLDGETAQVLARPVRTASGAEAPAWAGFQTTAQSLEDVQLAFSHNGGFDADGTPLPPQRVGYRLRQDKLEMLRWTALDSAPYNVPTVDTVLEDVSEFNLRYLSTNLTWVTQWPPMTVDTMLPRGVEVQLVLKGGDKLTRFFALQ</sequence>
<dbReference type="NCBIfam" id="TIGR01711">
    <property type="entry name" value="gspJ"/>
    <property type="match status" value="1"/>
</dbReference>
<dbReference type="GO" id="GO:0015627">
    <property type="term" value="C:type II protein secretion system complex"/>
    <property type="evidence" value="ECO:0007669"/>
    <property type="project" value="InterPro"/>
</dbReference>
<keyword evidence="4" id="KW-1003">Cell membrane</keyword>
<proteinExistence type="inferred from homology"/>
<keyword evidence="9 10" id="KW-0472">Membrane</keyword>
<dbReference type="InterPro" id="IPR010055">
    <property type="entry name" value="T2SS_protein-GspJ"/>
</dbReference>
<dbReference type="EMBL" id="MLJW01000047">
    <property type="protein sequence ID" value="OIR05877.1"/>
    <property type="molecule type" value="Genomic_DNA"/>
</dbReference>
<keyword evidence="7 10" id="KW-0812">Transmembrane</keyword>
<evidence type="ECO:0000256" key="1">
    <source>
        <dbReference type="ARBA" id="ARBA00004377"/>
    </source>
</evidence>
<dbReference type="InterPro" id="IPR051621">
    <property type="entry name" value="T2SS_protein_J"/>
</dbReference>
<dbReference type="PANTHER" id="PTHR39583">
    <property type="entry name" value="TYPE II SECRETION SYSTEM PROTEIN J-RELATED"/>
    <property type="match status" value="1"/>
</dbReference>
<evidence type="ECO:0000256" key="2">
    <source>
        <dbReference type="ARBA" id="ARBA00011084"/>
    </source>
</evidence>
<dbReference type="PROSITE" id="PS00409">
    <property type="entry name" value="PROKAR_NTER_METHYL"/>
    <property type="match status" value="1"/>
</dbReference>
<evidence type="ECO:0000256" key="9">
    <source>
        <dbReference type="ARBA" id="ARBA00023136"/>
    </source>
</evidence>
<dbReference type="InterPro" id="IPR045584">
    <property type="entry name" value="Pilin-like"/>
</dbReference>
<gene>
    <name evidence="11" type="primary">xcpW_2</name>
    <name evidence="11" type="ORF">GALL_120040</name>
</gene>
<dbReference type="NCBIfam" id="TIGR02532">
    <property type="entry name" value="IV_pilin_GFxxxE"/>
    <property type="match status" value="1"/>
</dbReference>
<keyword evidence="8 10" id="KW-1133">Transmembrane helix</keyword>
<dbReference type="InterPro" id="IPR012902">
    <property type="entry name" value="N_methyl_site"/>
</dbReference>
<comment type="similarity">
    <text evidence="2">Belongs to the GSP J family.</text>
</comment>
<reference evidence="11" key="1">
    <citation type="submission" date="2016-10" db="EMBL/GenBank/DDBJ databases">
        <title>Sequence of Gallionella enrichment culture.</title>
        <authorList>
            <person name="Poehlein A."/>
            <person name="Muehling M."/>
            <person name="Daniel R."/>
        </authorList>
    </citation>
    <scope>NUCLEOTIDE SEQUENCE</scope>
</reference>
<keyword evidence="6" id="KW-0997">Cell inner membrane</keyword>
<evidence type="ECO:0000256" key="3">
    <source>
        <dbReference type="ARBA" id="ARBA00021539"/>
    </source>
</evidence>
<dbReference type="GO" id="GO:0005886">
    <property type="term" value="C:plasma membrane"/>
    <property type="evidence" value="ECO:0007669"/>
    <property type="project" value="UniProtKB-SubCell"/>
</dbReference>
<dbReference type="GO" id="GO:0015628">
    <property type="term" value="P:protein secretion by the type II secretion system"/>
    <property type="evidence" value="ECO:0007669"/>
    <property type="project" value="InterPro"/>
</dbReference>
<comment type="subcellular location">
    <subcellularLocation>
        <location evidence="1">Cell inner membrane</location>
        <topology evidence="1">Single-pass membrane protein</topology>
    </subcellularLocation>
</comment>
<comment type="caution">
    <text evidence="11">The sequence shown here is derived from an EMBL/GenBank/DDBJ whole genome shotgun (WGS) entry which is preliminary data.</text>
</comment>
<evidence type="ECO:0000256" key="7">
    <source>
        <dbReference type="ARBA" id="ARBA00022692"/>
    </source>
</evidence>
<evidence type="ECO:0000256" key="5">
    <source>
        <dbReference type="ARBA" id="ARBA00022481"/>
    </source>
</evidence>
<dbReference type="Pfam" id="PF07963">
    <property type="entry name" value="N_methyl"/>
    <property type="match status" value="1"/>
</dbReference>
<accession>A0A1J5SP86</accession>
<name>A0A1J5SP86_9ZZZZ</name>